<dbReference type="EMBL" id="MU865932">
    <property type="protein sequence ID" value="KAK4450524.1"/>
    <property type="molecule type" value="Genomic_DNA"/>
</dbReference>
<evidence type="ECO:0000256" key="1">
    <source>
        <dbReference type="SAM" id="Phobius"/>
    </source>
</evidence>
<evidence type="ECO:0000313" key="2">
    <source>
        <dbReference type="EMBL" id="KAK4450524.1"/>
    </source>
</evidence>
<feature type="transmembrane region" description="Helical" evidence="1">
    <location>
        <begin position="381"/>
        <end position="403"/>
    </location>
</feature>
<feature type="transmembrane region" description="Helical" evidence="1">
    <location>
        <begin position="297"/>
        <end position="315"/>
    </location>
</feature>
<sequence length="433" mass="47465">MASVQEVLRRTKYTTYVAIFLCLWLFTAFSILYIYLPAGLQETAPGKVLTPSVTAQAVTCGFPTSGQYGKVPEVIYYLLLPSTFLLRRAQWLAVGVAASAMTYSSVASIHLILLFFQNNRFLADQTIASQCRPARLGGTDVQIPICSTLYDPDYRVAFHIVGAGLLAVLPIATWSSTFKANTARPTLVLWALLLATSHVFFNIILTNPGKNYQICPINVSEDLPESDFQAPALNDAWFDELERMTRRNYSEFDPSDSSCCIYSCFAFSESRSRQSNEIGVYDISITQSWRVPGSRSLGIGFWVAYAAMSAVALAFRKPHGANGHLSLPTTAPGPFFSSVVCVPCVLRQTVQFISIAAYVGFIAFILYTTRKIPASEGFTAIGQWSSVATVLLVLLAAGMSWMVKKLSKRPHSRAVNDGGDGDDDWTCDVGYAS</sequence>
<keyword evidence="3" id="KW-1185">Reference proteome</keyword>
<reference evidence="2" key="2">
    <citation type="submission" date="2023-05" db="EMBL/GenBank/DDBJ databases">
        <authorList>
            <consortium name="Lawrence Berkeley National Laboratory"/>
            <person name="Steindorff A."/>
            <person name="Hensen N."/>
            <person name="Bonometti L."/>
            <person name="Westerberg I."/>
            <person name="Brannstrom I.O."/>
            <person name="Guillou S."/>
            <person name="Cros-Aarteil S."/>
            <person name="Calhoun S."/>
            <person name="Haridas S."/>
            <person name="Kuo A."/>
            <person name="Mondo S."/>
            <person name="Pangilinan J."/>
            <person name="Riley R."/>
            <person name="Labutti K."/>
            <person name="Andreopoulos B."/>
            <person name="Lipzen A."/>
            <person name="Chen C."/>
            <person name="Yanf M."/>
            <person name="Daum C."/>
            <person name="Ng V."/>
            <person name="Clum A."/>
            <person name="Ohm R."/>
            <person name="Martin F."/>
            <person name="Silar P."/>
            <person name="Natvig D."/>
            <person name="Lalanne C."/>
            <person name="Gautier V."/>
            <person name="Ament-Velasquez S.L."/>
            <person name="Kruys A."/>
            <person name="Hutchinson M.I."/>
            <person name="Powell A.J."/>
            <person name="Barry K."/>
            <person name="Miller A.N."/>
            <person name="Grigoriev I.V."/>
            <person name="Debuchy R."/>
            <person name="Gladieux P."/>
            <person name="Thoren M.H."/>
            <person name="Johannesson H."/>
        </authorList>
    </citation>
    <scope>NUCLEOTIDE SEQUENCE</scope>
    <source>
        <strain evidence="2">PSN243</strain>
    </source>
</reference>
<dbReference type="Proteomes" id="UP001321760">
    <property type="component" value="Unassembled WGS sequence"/>
</dbReference>
<feature type="transmembrane region" description="Helical" evidence="1">
    <location>
        <begin position="91"/>
        <end position="116"/>
    </location>
</feature>
<feature type="transmembrane region" description="Helical" evidence="1">
    <location>
        <begin position="156"/>
        <end position="175"/>
    </location>
</feature>
<organism evidence="2 3">
    <name type="scientific">Podospora aff. communis PSN243</name>
    <dbReference type="NCBI Taxonomy" id="3040156"/>
    <lineage>
        <taxon>Eukaryota</taxon>
        <taxon>Fungi</taxon>
        <taxon>Dikarya</taxon>
        <taxon>Ascomycota</taxon>
        <taxon>Pezizomycotina</taxon>
        <taxon>Sordariomycetes</taxon>
        <taxon>Sordariomycetidae</taxon>
        <taxon>Sordariales</taxon>
        <taxon>Podosporaceae</taxon>
        <taxon>Podospora</taxon>
    </lineage>
</organism>
<name>A0AAV9GR42_9PEZI</name>
<feature type="transmembrane region" description="Helical" evidence="1">
    <location>
        <begin position="352"/>
        <end position="369"/>
    </location>
</feature>
<dbReference type="AlphaFoldDB" id="A0AAV9GR42"/>
<comment type="caution">
    <text evidence="2">The sequence shown here is derived from an EMBL/GenBank/DDBJ whole genome shotgun (WGS) entry which is preliminary data.</text>
</comment>
<gene>
    <name evidence="2" type="ORF">QBC34DRAFT_379237</name>
</gene>
<accession>A0AAV9GR42</accession>
<proteinExistence type="predicted"/>
<feature type="transmembrane region" description="Helical" evidence="1">
    <location>
        <begin position="187"/>
        <end position="205"/>
    </location>
</feature>
<keyword evidence="1" id="KW-1133">Transmembrane helix</keyword>
<reference evidence="2" key="1">
    <citation type="journal article" date="2023" name="Mol. Phylogenet. Evol.">
        <title>Genome-scale phylogeny and comparative genomics of the fungal order Sordariales.</title>
        <authorList>
            <person name="Hensen N."/>
            <person name="Bonometti L."/>
            <person name="Westerberg I."/>
            <person name="Brannstrom I.O."/>
            <person name="Guillou S."/>
            <person name="Cros-Aarteil S."/>
            <person name="Calhoun S."/>
            <person name="Haridas S."/>
            <person name="Kuo A."/>
            <person name="Mondo S."/>
            <person name="Pangilinan J."/>
            <person name="Riley R."/>
            <person name="LaButti K."/>
            <person name="Andreopoulos B."/>
            <person name="Lipzen A."/>
            <person name="Chen C."/>
            <person name="Yan M."/>
            <person name="Daum C."/>
            <person name="Ng V."/>
            <person name="Clum A."/>
            <person name="Steindorff A."/>
            <person name="Ohm R.A."/>
            <person name="Martin F."/>
            <person name="Silar P."/>
            <person name="Natvig D.O."/>
            <person name="Lalanne C."/>
            <person name="Gautier V."/>
            <person name="Ament-Velasquez S.L."/>
            <person name="Kruys A."/>
            <person name="Hutchinson M.I."/>
            <person name="Powell A.J."/>
            <person name="Barry K."/>
            <person name="Miller A.N."/>
            <person name="Grigoriev I.V."/>
            <person name="Debuchy R."/>
            <person name="Gladieux P."/>
            <person name="Hiltunen Thoren M."/>
            <person name="Johannesson H."/>
        </authorList>
    </citation>
    <scope>NUCLEOTIDE SEQUENCE</scope>
    <source>
        <strain evidence="2">PSN243</strain>
    </source>
</reference>
<keyword evidence="1" id="KW-0812">Transmembrane</keyword>
<feature type="transmembrane region" description="Helical" evidence="1">
    <location>
        <begin position="16"/>
        <end position="36"/>
    </location>
</feature>
<evidence type="ECO:0000313" key="3">
    <source>
        <dbReference type="Proteomes" id="UP001321760"/>
    </source>
</evidence>
<protein>
    <submittedName>
        <fullName evidence="2">Uncharacterized protein</fullName>
    </submittedName>
</protein>
<keyword evidence="1" id="KW-0472">Membrane</keyword>